<evidence type="ECO:0000313" key="1">
    <source>
        <dbReference type="EMBL" id="KAI4301485.1"/>
    </source>
</evidence>
<proteinExistence type="predicted"/>
<comment type="caution">
    <text evidence="1">The sequence shown here is derived from an EMBL/GenBank/DDBJ whole genome shotgun (WGS) entry which is preliminary data.</text>
</comment>
<protein>
    <submittedName>
        <fullName evidence="1">Uncharacterized protein</fullName>
    </submittedName>
</protein>
<sequence>METGYQSQVFLGVHFVLFGFDPIIENKVRFKLLSGGGVDVSQYGRSCTHVIVDKIVYDDPVCVAARNDGKTLVTALWVDHSADIGMPVDPTLIMYRPLKDLNGIPGAESAIMCLTGYQRQDRDDIMTMVRLMGAVFSKPLVANKVTHLICYKFEGEKYDLARKLRTIKLVNHRWLEDCLKHWVLLPEDKYNKSGYELEMVEAEAKDSEEGEDSMQGQSGKRSINKSPLGSKIGPATTHELAKSVRVASNAFPDSTAPERLQEANQVRSTPRNENGADQVSSFDNVNDLNKRCQDPGVSRHDTSCQLPDSNVNASEPRNTNVRMPFSFQDLSIPENGNSSGQPSDVHVGTSESRMLVNDLMLTSTSESAEGLANSDAKVNHTSYCRKSARRFSLPRTPDESSGNVTCPSVSPSYELKFGNDLETSSSKIENSRDRIISPCVEGSGKENDFIHGGESISLLPQKRMTETTSTKLKSRKISPDVKSSGGRVSSINGVTQGSKLISFTNEPPETEGNISADKDGAIKPNTFSKSVSSESAKCDNTHHNSAQVSLKTGLSDSKINGMPDKAGFGMVESVHDGNEIQPQNEKKDLQCSSPSNKKFGNDESSGLTCMDLCNKVSTTLGKKSPRKKSLAKKSLGSRPKQKGSVCLNKTITQGDGVRFSSGCQETATCDAEKLPMSSRIVAVETSSERENVSKLAEKAGGRIDFMDDETEAPEDKYEYVVGMAHDTNKSEFVQHSKEVVTTTEEKSAAIYHTTKCEQRPGKAGKDGTKQQKVVCNTNVELVESTSKVNEKNIGKKRPAGRSKTKTAAPMDVSKSEMAVDGFKINNDSKDKAEMESLEKILVPACRSDTSTALTNEPDGFLEVDKENRPIDREQDKGVDKCVGNSTTKSSVWPAKINLRTRKAGLNSPIQQDNKRVKTEPVCFILSGHRPQRKEFQQIIKRLNGRVCRDSHQWSYQATHFIAPDPIRRTEKFFAAAASGRWILKMDYLTASHQEGKFLAEEPYEWHQNGLSEDGAINMEAPRKWRLLRERTGHGAFYEMRIIIYGDCIAPPLDTLKRVVKAGDGTILATSPPYTRFLDTGIDYAIVSPGMPRVDLWVQEFLKHEIPCVVADYLVEYVCKPGFSLEKHVLYGTHAWAERSYSKLQSKSEEIIEELFPPQNPDDSDTICQVCGSRGRGEVMLICGDESGSVGCGIGTHIDCCDPPLKDVPEEDWFCPKCSKSSKDSNASKKTKKRILSSSKSK</sequence>
<reference evidence="1 2" key="1">
    <citation type="journal article" date="2022" name="DNA Res.">
        <title>Chromosomal-level genome assembly of the orchid tree Bauhinia variegata (Leguminosae; Cercidoideae) supports the allotetraploid origin hypothesis of Bauhinia.</title>
        <authorList>
            <person name="Zhong Y."/>
            <person name="Chen Y."/>
            <person name="Zheng D."/>
            <person name="Pang J."/>
            <person name="Liu Y."/>
            <person name="Luo S."/>
            <person name="Meng S."/>
            <person name="Qian L."/>
            <person name="Wei D."/>
            <person name="Dai S."/>
            <person name="Zhou R."/>
        </authorList>
    </citation>
    <scope>NUCLEOTIDE SEQUENCE [LARGE SCALE GENOMIC DNA]</scope>
    <source>
        <strain evidence="1">BV-YZ2020</strain>
    </source>
</reference>
<name>A0ACB9KW33_BAUVA</name>
<keyword evidence="2" id="KW-1185">Reference proteome</keyword>
<gene>
    <name evidence="1" type="ORF">L6164_034761</name>
</gene>
<evidence type="ECO:0000313" key="2">
    <source>
        <dbReference type="Proteomes" id="UP000828941"/>
    </source>
</evidence>
<organism evidence="1 2">
    <name type="scientific">Bauhinia variegata</name>
    <name type="common">Purple orchid tree</name>
    <name type="synonym">Phanera variegata</name>
    <dbReference type="NCBI Taxonomy" id="167791"/>
    <lineage>
        <taxon>Eukaryota</taxon>
        <taxon>Viridiplantae</taxon>
        <taxon>Streptophyta</taxon>
        <taxon>Embryophyta</taxon>
        <taxon>Tracheophyta</taxon>
        <taxon>Spermatophyta</taxon>
        <taxon>Magnoliopsida</taxon>
        <taxon>eudicotyledons</taxon>
        <taxon>Gunneridae</taxon>
        <taxon>Pentapetalae</taxon>
        <taxon>rosids</taxon>
        <taxon>fabids</taxon>
        <taxon>Fabales</taxon>
        <taxon>Fabaceae</taxon>
        <taxon>Cercidoideae</taxon>
        <taxon>Cercideae</taxon>
        <taxon>Bauhiniinae</taxon>
        <taxon>Bauhinia</taxon>
    </lineage>
</organism>
<accession>A0ACB9KW33</accession>
<dbReference type="Proteomes" id="UP000828941">
    <property type="component" value="Chromosome 13"/>
</dbReference>
<dbReference type="EMBL" id="CM039438">
    <property type="protein sequence ID" value="KAI4301485.1"/>
    <property type="molecule type" value="Genomic_DNA"/>
</dbReference>